<dbReference type="Proteomes" id="UP000612055">
    <property type="component" value="Unassembled WGS sequence"/>
</dbReference>
<sequence length="192" mass="22110">MAVTDVLSPLHRPIYDRKYPQLRRFSWPWRVLATYASFMTWLVSTPWLALRMIAPHNLQDNLQSVENTWFDFVTPIMNFVQDTSYKAFNIFDSMIDWTINTATHVYHNNLKDFEHTFDHFLRNIEHRVRILKNEGLTGIPNALSMDVHTHGHMGTSGTHGYTSATHTGTGTGFNSHPIQNTINTVADKIHAS</sequence>
<proteinExistence type="predicted"/>
<comment type="caution">
    <text evidence="1">The sequence shown here is derived from an EMBL/GenBank/DDBJ whole genome shotgun (WGS) entry which is preliminary data.</text>
</comment>
<reference evidence="1" key="1">
    <citation type="journal article" date="2020" name="bioRxiv">
        <title>Comparative genomics of Chlamydomonas.</title>
        <authorList>
            <person name="Craig R.J."/>
            <person name="Hasan A.R."/>
            <person name="Ness R.W."/>
            <person name="Keightley P.D."/>
        </authorList>
    </citation>
    <scope>NUCLEOTIDE SEQUENCE</scope>
    <source>
        <strain evidence="1">CCAP 11/70</strain>
    </source>
</reference>
<accession>A0A836BYC9</accession>
<protein>
    <submittedName>
        <fullName evidence="1">Uncharacterized protein</fullName>
    </submittedName>
</protein>
<organism evidence="1 2">
    <name type="scientific">Edaphochlamys debaryana</name>
    <dbReference type="NCBI Taxonomy" id="47281"/>
    <lineage>
        <taxon>Eukaryota</taxon>
        <taxon>Viridiplantae</taxon>
        <taxon>Chlorophyta</taxon>
        <taxon>core chlorophytes</taxon>
        <taxon>Chlorophyceae</taxon>
        <taxon>CS clade</taxon>
        <taxon>Chlamydomonadales</taxon>
        <taxon>Chlamydomonadales incertae sedis</taxon>
        <taxon>Edaphochlamys</taxon>
    </lineage>
</organism>
<evidence type="ECO:0000313" key="2">
    <source>
        <dbReference type="Proteomes" id="UP000612055"/>
    </source>
</evidence>
<dbReference type="AlphaFoldDB" id="A0A836BYC9"/>
<name>A0A836BYC9_9CHLO</name>
<dbReference type="EMBL" id="JAEHOE010000047">
    <property type="protein sequence ID" value="KAG2492114.1"/>
    <property type="molecule type" value="Genomic_DNA"/>
</dbReference>
<keyword evidence="2" id="KW-1185">Reference proteome</keyword>
<gene>
    <name evidence="1" type="ORF">HYH03_009605</name>
</gene>
<evidence type="ECO:0000313" key="1">
    <source>
        <dbReference type="EMBL" id="KAG2492114.1"/>
    </source>
</evidence>